<dbReference type="Gene3D" id="3.30.565.10">
    <property type="entry name" value="Histidine kinase-like ATPase, C-terminal domain"/>
    <property type="match status" value="1"/>
</dbReference>
<keyword evidence="2" id="KW-0808">Transferase</keyword>
<protein>
    <submittedName>
        <fullName evidence="2">Histidine kinase-like ATPase domain-containing protein</fullName>
    </submittedName>
</protein>
<dbReference type="Proteomes" id="UP000192674">
    <property type="component" value="Unassembled WGS sequence"/>
</dbReference>
<feature type="domain" description="Histidine kinase/HSP90-like ATPase" evidence="1">
    <location>
        <begin position="58"/>
        <end position="109"/>
    </location>
</feature>
<evidence type="ECO:0000259" key="1">
    <source>
        <dbReference type="Pfam" id="PF13581"/>
    </source>
</evidence>
<proteinExistence type="predicted"/>
<evidence type="ECO:0000313" key="3">
    <source>
        <dbReference type="Proteomes" id="UP000192674"/>
    </source>
</evidence>
<evidence type="ECO:0000313" key="2">
    <source>
        <dbReference type="EMBL" id="SMD27065.1"/>
    </source>
</evidence>
<dbReference type="AlphaFoldDB" id="A0A1Y5YAD4"/>
<sequence length="111" mass="11757">MGANDAIPGAGDDALMIEDHSSLPIVTRLHAWAATLPSFAAEVVSRADITRPHIYTQFAAVPDQVQVARAKVTDWIQRIGLSTAQGQDVVLAADEAVSNAVDHAYPDAPAR</sequence>
<dbReference type="EMBL" id="FWXV01000019">
    <property type="protein sequence ID" value="SMD27065.1"/>
    <property type="molecule type" value="Genomic_DNA"/>
</dbReference>
<dbReference type="GO" id="GO:0016301">
    <property type="term" value="F:kinase activity"/>
    <property type="evidence" value="ECO:0007669"/>
    <property type="project" value="UniProtKB-KW"/>
</dbReference>
<dbReference type="Pfam" id="PF13581">
    <property type="entry name" value="HATPase_c_2"/>
    <property type="match status" value="1"/>
</dbReference>
<reference evidence="2 3" key="1">
    <citation type="submission" date="2017-04" db="EMBL/GenBank/DDBJ databases">
        <authorList>
            <person name="Afonso C.L."/>
            <person name="Miller P.J."/>
            <person name="Scott M.A."/>
            <person name="Spackman E."/>
            <person name="Goraichik I."/>
            <person name="Dimitrov K.M."/>
            <person name="Suarez D.L."/>
            <person name="Swayne D.E."/>
        </authorList>
    </citation>
    <scope>NUCLEOTIDE SEQUENCE [LARGE SCALE GENOMIC DNA]</scope>
    <source>
        <strain evidence="2 3">DSM 43828</strain>
    </source>
</reference>
<keyword evidence="2" id="KW-0418">Kinase</keyword>
<dbReference type="InterPro" id="IPR003594">
    <property type="entry name" value="HATPase_dom"/>
</dbReference>
<organism evidence="2 3">
    <name type="scientific">Kibdelosporangium aridum</name>
    <dbReference type="NCBI Taxonomy" id="2030"/>
    <lineage>
        <taxon>Bacteria</taxon>
        <taxon>Bacillati</taxon>
        <taxon>Actinomycetota</taxon>
        <taxon>Actinomycetes</taxon>
        <taxon>Pseudonocardiales</taxon>
        <taxon>Pseudonocardiaceae</taxon>
        <taxon>Kibdelosporangium</taxon>
    </lineage>
</organism>
<name>A0A1Y5YAD4_KIBAR</name>
<accession>A0A1Y5YAD4</accession>
<keyword evidence="3" id="KW-1185">Reference proteome</keyword>
<dbReference type="InterPro" id="IPR036890">
    <property type="entry name" value="HATPase_C_sf"/>
</dbReference>
<gene>
    <name evidence="2" type="ORF">SAMN05661093_10662</name>
</gene>